<reference evidence="1" key="1">
    <citation type="submission" date="2021-05" db="EMBL/GenBank/DDBJ databases">
        <authorList>
            <person name="Pan Q."/>
            <person name="Jouanno E."/>
            <person name="Zahm M."/>
            <person name="Klopp C."/>
            <person name="Cabau C."/>
            <person name="Louis A."/>
            <person name="Berthelot C."/>
            <person name="Parey E."/>
            <person name="Roest Crollius H."/>
            <person name="Montfort J."/>
            <person name="Robinson-Rechavi M."/>
            <person name="Bouchez O."/>
            <person name="Lampietro C."/>
            <person name="Lopez Roques C."/>
            <person name="Donnadieu C."/>
            <person name="Postlethwait J."/>
            <person name="Bobe J."/>
            <person name="Dillon D."/>
            <person name="Chandos A."/>
            <person name="von Hippel F."/>
            <person name="Guiguen Y."/>
        </authorList>
    </citation>
    <scope>NUCLEOTIDE SEQUENCE</scope>
    <source>
        <strain evidence="1">YG-Jan2019</strain>
    </source>
</reference>
<name>A0ACC2H8Z7_DALPE</name>
<proteinExistence type="predicted"/>
<accession>A0ACC2H8Z7</accession>
<dbReference type="Proteomes" id="UP001157502">
    <property type="component" value="Chromosome 4"/>
</dbReference>
<sequence length="1216" mass="133358">MEETVSNLLQNQNTMEGFTVDPLNLMKAYKDKLLEEMWKQQDSLEGTSPVPTERSPGSPGVGSNKHKVDRDKTKPILERLLALEAENSALTMENDNQRKQYERCLDEVANQVVQALLTQKDLKEECVKLRTRVFDLEQQNRILTVLFQQRIKTSTNVISEEVLRNGKTGVSAGRWPSLLSLTCPRSSCSGSEASLSSACSEYSSGSHTWAEGRGYSKQSAISREKRMSAGSVSSNHSAPADQPDLSWKQGHILKGLKRLQMRSPAPKETSSLVSTSHFQDCMTSNEGIYSLGAKCGAQGVLSKLTLAKPFKPGAGVSTLVSDSDEADDESPLTRESCNRPIEEILLLEREPVSELRMAQVLKISADNHLQEEPVRLVNSSSNSLLANNDAFELENPPLGPEPGPTESPIHLGGLENTKQSAFTKWNSRESCNCRSEMVKQPQDTITDKEPQAGDTALTLPILNAATKTLSWASEARRRSVSMDRNPNRDPKCQGGFDAKDKYKTSESQQRKEKSKVCDSARKAFYLRSKSADGSQDQAKLHQPLHQKLINVNQRYKNHSNSLRQSGPGRKTNLNKASDPANGSEKVDEKGVDFACATSGTPEGIVQSSSSSPQKLVKVFKPSGLKDCPKSASKVPQPVSKLPSRNDFGVKGPNNSAGSPHKHRRPDQQSPLQGHEHLDPSPKEIKSPPPPSPPGRTTSLLVRPGYDSLPQVHTPVVPLQNSCGVRANTSSINAQSNHHSTVLQTQPQIPNKIEETQQMAPKIAVEVKRSPKWLPAKVHHPTTTSTSTQEPKATDSSLSQMDRTVAQVPHQENSFLSQQSNGEPQSLKHLPPATASLLCHGIVNNSQHSGTKAIKSLLPAGFKTNGKSTKLGCNVPVNVATNGMQTVDTFNQETYTRPMMHCVNAAVAKAKARRKLETRCSSLEEPALPPPDADNGVTLDWAFDEDGWLFKRSVSVSTRPPLHPIMGMNGAKARSQSFGARYMDRPNICRSDQIRTQIRTNSGSSLNSLGDVFRGSMSCSNSYHCPLNRSHINNIMIKEGLPIPSHPGSSSDRFGLSQQRINSLSHLQTESIHGDQERRSTISTIEEKVMMGIEENLQKSQEQGKATDTKQKSGSSLANWFGFRKSKPALNGKKGDTPKVKEDKKDLKLGSILVGKHVKSDKKKERRKSEGHRVDGFVDKRVSQDALLLCLSMASQGTPMNSNMQGQTNICEDTKVH</sequence>
<protein>
    <submittedName>
        <fullName evidence="1">Uncharacterized protein</fullName>
    </submittedName>
</protein>
<evidence type="ECO:0000313" key="2">
    <source>
        <dbReference type="Proteomes" id="UP001157502"/>
    </source>
</evidence>
<comment type="caution">
    <text evidence="1">The sequence shown here is derived from an EMBL/GenBank/DDBJ whole genome shotgun (WGS) entry which is preliminary data.</text>
</comment>
<gene>
    <name evidence="1" type="ORF">DPEC_G00042680</name>
</gene>
<keyword evidence="2" id="KW-1185">Reference proteome</keyword>
<dbReference type="EMBL" id="CM055731">
    <property type="protein sequence ID" value="KAJ8012429.1"/>
    <property type="molecule type" value="Genomic_DNA"/>
</dbReference>
<organism evidence="1 2">
    <name type="scientific">Dallia pectoralis</name>
    <name type="common">Alaska blackfish</name>
    <dbReference type="NCBI Taxonomy" id="75939"/>
    <lineage>
        <taxon>Eukaryota</taxon>
        <taxon>Metazoa</taxon>
        <taxon>Chordata</taxon>
        <taxon>Craniata</taxon>
        <taxon>Vertebrata</taxon>
        <taxon>Euteleostomi</taxon>
        <taxon>Actinopterygii</taxon>
        <taxon>Neopterygii</taxon>
        <taxon>Teleostei</taxon>
        <taxon>Protacanthopterygii</taxon>
        <taxon>Esociformes</taxon>
        <taxon>Umbridae</taxon>
        <taxon>Dallia</taxon>
    </lineage>
</organism>
<evidence type="ECO:0000313" key="1">
    <source>
        <dbReference type="EMBL" id="KAJ8012429.1"/>
    </source>
</evidence>